<dbReference type="RefSeq" id="WP_176315496.1">
    <property type="nucleotide sequence ID" value="NZ_CADFFE010000015.1"/>
</dbReference>
<evidence type="ECO:0000313" key="1">
    <source>
        <dbReference type="EMBL" id="MBJ9687822.1"/>
    </source>
</evidence>
<name>A0ABS1AUQ0_BURVI</name>
<dbReference type="NCBIfam" id="TIGR04255">
    <property type="entry name" value="sporadTIGR04255"/>
    <property type="match status" value="1"/>
</dbReference>
<dbReference type="EMBL" id="JADVKH010000021">
    <property type="protein sequence ID" value="MBJ9687822.1"/>
    <property type="molecule type" value="Genomic_DNA"/>
</dbReference>
<organism evidence="1 2">
    <name type="scientific">Burkholderia vietnamiensis</name>
    <dbReference type="NCBI Taxonomy" id="60552"/>
    <lineage>
        <taxon>Bacteria</taxon>
        <taxon>Pseudomonadati</taxon>
        <taxon>Pseudomonadota</taxon>
        <taxon>Betaproteobacteria</taxon>
        <taxon>Burkholderiales</taxon>
        <taxon>Burkholderiaceae</taxon>
        <taxon>Burkholderia</taxon>
        <taxon>Burkholderia cepacia complex</taxon>
    </lineage>
</organism>
<sequence length="285" mass="31669">MTKPSFQPVGGSHAIELMAIGIEWTSPLNETQLAELQKVYDGDPEIKDFLPQHIPIQSFAIQPLALAFNASQSKPDMLQPPQFVAQAGGFDIRRIQPDGKVSWLTSVRPQLLACHCSDYDRWKNVKPTALSLLQPFVDMALATGAEISAIGLQYHDAFRLPEGISPQIAKELFRQDCQWLPDHMFREPSYWHCHQGWFSRGPDERRVLNNVTTDISDVNGLCFARIGGQHRVFATSFDAKTPQKIDARDMDVILECLHNENKNVINGMLSDAALESIGCSVGGGA</sequence>
<keyword evidence="2" id="KW-1185">Reference proteome</keyword>
<comment type="caution">
    <text evidence="1">The sequence shown here is derived from an EMBL/GenBank/DDBJ whole genome shotgun (WGS) entry which is preliminary data.</text>
</comment>
<dbReference type="Proteomes" id="UP000808215">
    <property type="component" value="Unassembled WGS sequence"/>
</dbReference>
<gene>
    <name evidence="1" type="ORF">I5589_12085</name>
</gene>
<dbReference type="InterPro" id="IPR026349">
    <property type="entry name" value="CHP04255"/>
</dbReference>
<accession>A0ABS1AUQ0</accession>
<proteinExistence type="predicted"/>
<reference evidence="1 2" key="1">
    <citation type="submission" date="2020-11" db="EMBL/GenBank/DDBJ databases">
        <title>Enhanced detection system for hospital associated transmission using whole genome sequencing surveillance.</title>
        <authorList>
            <person name="Harrison L.H."/>
            <person name="Van Tyne D."/>
            <person name="Marsh J.W."/>
            <person name="Griffith M.P."/>
            <person name="Snyder D.J."/>
            <person name="Cooper V.S."/>
            <person name="Mustapha M."/>
        </authorList>
    </citation>
    <scope>NUCLEOTIDE SEQUENCE [LARGE SCALE GENOMIC DNA]</scope>
    <source>
        <strain evidence="1 2">BC00020</strain>
    </source>
</reference>
<protein>
    <submittedName>
        <fullName evidence="1">TIGR04255 family protein</fullName>
    </submittedName>
</protein>
<evidence type="ECO:0000313" key="2">
    <source>
        <dbReference type="Proteomes" id="UP000808215"/>
    </source>
</evidence>